<protein>
    <submittedName>
        <fullName evidence="1">Uncharacterized protein</fullName>
    </submittedName>
</protein>
<keyword evidence="2" id="KW-1185">Reference proteome</keyword>
<dbReference type="EMBL" id="ML994616">
    <property type="protein sequence ID" value="KAF2191686.1"/>
    <property type="molecule type" value="Genomic_DNA"/>
</dbReference>
<sequence>MGDRYEALWGVLRAWINMRRETAEQLQRIDTADVAERFIVINRLQMARLEWKSTLIGRLCEAFSTVASGDMEFFRTKLARLDQLEDEVLLPPSTKLGLNADALY</sequence>
<evidence type="ECO:0000313" key="1">
    <source>
        <dbReference type="EMBL" id="KAF2191686.1"/>
    </source>
</evidence>
<organism evidence="1 2">
    <name type="scientific">Zopfia rhizophila CBS 207.26</name>
    <dbReference type="NCBI Taxonomy" id="1314779"/>
    <lineage>
        <taxon>Eukaryota</taxon>
        <taxon>Fungi</taxon>
        <taxon>Dikarya</taxon>
        <taxon>Ascomycota</taxon>
        <taxon>Pezizomycotina</taxon>
        <taxon>Dothideomycetes</taxon>
        <taxon>Dothideomycetes incertae sedis</taxon>
        <taxon>Zopfiaceae</taxon>
        <taxon>Zopfia</taxon>
    </lineage>
</organism>
<accession>A0A6A6EP45</accession>
<name>A0A6A6EP45_9PEZI</name>
<reference evidence="1" key="1">
    <citation type="journal article" date="2020" name="Stud. Mycol.">
        <title>101 Dothideomycetes genomes: a test case for predicting lifestyles and emergence of pathogens.</title>
        <authorList>
            <person name="Haridas S."/>
            <person name="Albert R."/>
            <person name="Binder M."/>
            <person name="Bloem J."/>
            <person name="Labutti K."/>
            <person name="Salamov A."/>
            <person name="Andreopoulos B."/>
            <person name="Baker S."/>
            <person name="Barry K."/>
            <person name="Bills G."/>
            <person name="Bluhm B."/>
            <person name="Cannon C."/>
            <person name="Castanera R."/>
            <person name="Culley D."/>
            <person name="Daum C."/>
            <person name="Ezra D."/>
            <person name="Gonzalez J."/>
            <person name="Henrissat B."/>
            <person name="Kuo A."/>
            <person name="Liang C."/>
            <person name="Lipzen A."/>
            <person name="Lutzoni F."/>
            <person name="Magnuson J."/>
            <person name="Mondo S."/>
            <person name="Nolan M."/>
            <person name="Ohm R."/>
            <person name="Pangilinan J."/>
            <person name="Park H.-J."/>
            <person name="Ramirez L."/>
            <person name="Alfaro M."/>
            <person name="Sun H."/>
            <person name="Tritt A."/>
            <person name="Yoshinaga Y."/>
            <person name="Zwiers L.-H."/>
            <person name="Turgeon B."/>
            <person name="Goodwin S."/>
            <person name="Spatafora J."/>
            <person name="Crous P."/>
            <person name="Grigoriev I."/>
        </authorList>
    </citation>
    <scope>NUCLEOTIDE SEQUENCE</scope>
    <source>
        <strain evidence="1">CBS 207.26</strain>
    </source>
</reference>
<dbReference type="AlphaFoldDB" id="A0A6A6EP45"/>
<dbReference type="Proteomes" id="UP000800200">
    <property type="component" value="Unassembled WGS sequence"/>
</dbReference>
<evidence type="ECO:0000313" key="2">
    <source>
        <dbReference type="Proteomes" id="UP000800200"/>
    </source>
</evidence>
<gene>
    <name evidence="1" type="ORF">K469DRAFT_695832</name>
</gene>
<proteinExistence type="predicted"/>